<evidence type="ECO:0000313" key="1">
    <source>
        <dbReference type="EMBL" id="KNX35896.1"/>
    </source>
</evidence>
<reference evidence="2" key="1">
    <citation type="submission" date="2015-03" db="EMBL/GenBank/DDBJ databases">
        <title>Luteipulveratus halotolerans sp. nov., a novel actinobacterium (Dermacoccaceae) from Sarawak, Malaysia.</title>
        <authorList>
            <person name="Juboi H."/>
            <person name="Basik A."/>
            <person name="Shamsul S.S."/>
            <person name="Arnold P."/>
            <person name="Schmitt E.K."/>
            <person name="Sanglier J.-J."/>
            <person name="Yeo T."/>
        </authorList>
    </citation>
    <scope>NUCLEOTIDE SEQUENCE [LARGE SCALE GENOMIC DNA]</scope>
    <source>
        <strain evidence="2">C296001</strain>
    </source>
</reference>
<gene>
    <name evidence="1" type="ORF">VV01_21765</name>
</gene>
<proteinExistence type="predicted"/>
<evidence type="ECO:0000313" key="2">
    <source>
        <dbReference type="Proteomes" id="UP000037397"/>
    </source>
</evidence>
<organism evidence="1 2">
    <name type="scientific">Luteipulveratus halotolerans</name>
    <dbReference type="NCBI Taxonomy" id="1631356"/>
    <lineage>
        <taxon>Bacteria</taxon>
        <taxon>Bacillati</taxon>
        <taxon>Actinomycetota</taxon>
        <taxon>Actinomycetes</taxon>
        <taxon>Micrococcales</taxon>
        <taxon>Dermacoccaceae</taxon>
        <taxon>Luteipulveratus</taxon>
    </lineage>
</organism>
<name>A0A0L6CDD1_9MICO</name>
<keyword evidence="2" id="KW-1185">Reference proteome</keyword>
<protein>
    <submittedName>
        <fullName evidence="1">Uncharacterized protein</fullName>
    </submittedName>
</protein>
<dbReference type="Proteomes" id="UP000037397">
    <property type="component" value="Unassembled WGS sequence"/>
</dbReference>
<accession>A0A0L6CDD1</accession>
<dbReference type="AlphaFoldDB" id="A0A0L6CDD1"/>
<dbReference type="EMBL" id="LAIR01000003">
    <property type="protein sequence ID" value="KNX35896.1"/>
    <property type="molecule type" value="Genomic_DNA"/>
</dbReference>
<sequence length="125" mass="13486">MYLLHASSMTTYEEIKGFVDAGGGVATFAAGELREAQGAGRLTERINEGILRSLNALGMGAVPNEAYLMPTSQHDEVRVYDKASSIGRIIEAALAPGDENDRYLVETIDTTAADIVEQIRRLVAE</sequence>
<comment type="caution">
    <text evidence="1">The sequence shown here is derived from an EMBL/GenBank/DDBJ whole genome shotgun (WGS) entry which is preliminary data.</text>
</comment>